<evidence type="ECO:0000256" key="3">
    <source>
        <dbReference type="ARBA" id="ARBA00038317"/>
    </source>
</evidence>
<feature type="domain" description="GST N-terminal" evidence="5">
    <location>
        <begin position="3"/>
        <end position="81"/>
    </location>
</feature>
<dbReference type="GO" id="GO:0006749">
    <property type="term" value="P:glutathione metabolic process"/>
    <property type="evidence" value="ECO:0007669"/>
    <property type="project" value="TreeGrafter"/>
</dbReference>
<dbReference type="EC" id="2.5.1.18" evidence="1"/>
<dbReference type="SFLD" id="SFLDS00019">
    <property type="entry name" value="Glutathione_Transferase_(cytos"/>
    <property type="match status" value="1"/>
</dbReference>
<evidence type="ECO:0000259" key="5">
    <source>
        <dbReference type="PROSITE" id="PS50404"/>
    </source>
</evidence>
<dbReference type="InterPro" id="IPR010987">
    <property type="entry name" value="Glutathione-S-Trfase_C-like"/>
</dbReference>
<dbReference type="InterPro" id="IPR050213">
    <property type="entry name" value="GST_superfamily"/>
</dbReference>
<dbReference type="OrthoDB" id="414243at2759"/>
<evidence type="ECO:0000259" key="6">
    <source>
        <dbReference type="PROSITE" id="PS50405"/>
    </source>
</evidence>
<evidence type="ECO:0000256" key="1">
    <source>
        <dbReference type="ARBA" id="ARBA00012452"/>
    </source>
</evidence>
<dbReference type="InterPro" id="IPR036282">
    <property type="entry name" value="Glutathione-S-Trfase_C_sf"/>
</dbReference>
<dbReference type="PROSITE" id="PS50404">
    <property type="entry name" value="GST_NTER"/>
    <property type="match status" value="1"/>
</dbReference>
<dbReference type="GO" id="GO:0004364">
    <property type="term" value="F:glutathione transferase activity"/>
    <property type="evidence" value="ECO:0007669"/>
    <property type="project" value="UniProtKB-EC"/>
</dbReference>
<keyword evidence="8" id="KW-1185">Reference proteome</keyword>
<dbReference type="InterPro" id="IPR004046">
    <property type="entry name" value="GST_C"/>
</dbReference>
<dbReference type="STRING" id="947166.A0A1D1VHT9"/>
<dbReference type="AlphaFoldDB" id="A0A1D1VHT9"/>
<dbReference type="PROSITE" id="PS50405">
    <property type="entry name" value="GST_CTER"/>
    <property type="match status" value="1"/>
</dbReference>
<reference evidence="7 8" key="1">
    <citation type="journal article" date="2016" name="Nat. Commun.">
        <title>Extremotolerant tardigrade genome and improved radiotolerance of human cultured cells by tardigrade-unique protein.</title>
        <authorList>
            <person name="Hashimoto T."/>
            <person name="Horikawa D.D."/>
            <person name="Saito Y."/>
            <person name="Kuwahara H."/>
            <person name="Kozuka-Hata H."/>
            <person name="Shin-I T."/>
            <person name="Minakuchi Y."/>
            <person name="Ohishi K."/>
            <person name="Motoyama A."/>
            <person name="Aizu T."/>
            <person name="Enomoto A."/>
            <person name="Kondo K."/>
            <person name="Tanaka S."/>
            <person name="Hara Y."/>
            <person name="Koshikawa S."/>
            <person name="Sagara H."/>
            <person name="Miura T."/>
            <person name="Yokobori S."/>
            <person name="Miyagawa K."/>
            <person name="Suzuki Y."/>
            <person name="Kubo T."/>
            <person name="Oyama M."/>
            <person name="Kohara Y."/>
            <person name="Fujiyama A."/>
            <person name="Arakawa K."/>
            <person name="Katayama T."/>
            <person name="Toyoda A."/>
            <person name="Kunieda T."/>
        </authorList>
    </citation>
    <scope>NUCLEOTIDE SEQUENCE [LARGE SCALE GENOMIC DNA]</scope>
    <source>
        <strain evidence="7 8">YOKOZUNA-1</strain>
    </source>
</reference>
<dbReference type="PANTHER" id="PTHR11571:SF224">
    <property type="entry name" value="HEMATOPOIETIC PROSTAGLANDIN D SYNTHASE"/>
    <property type="match status" value="1"/>
</dbReference>
<dbReference type="Gene3D" id="1.20.1050.10">
    <property type="match status" value="1"/>
</dbReference>
<dbReference type="InterPro" id="IPR040079">
    <property type="entry name" value="Glutathione_S-Trfase"/>
</dbReference>
<dbReference type="Gene3D" id="3.40.30.10">
    <property type="entry name" value="Glutaredoxin"/>
    <property type="match status" value="1"/>
</dbReference>
<comment type="caution">
    <text evidence="7">The sequence shown here is derived from an EMBL/GenBank/DDBJ whole genome shotgun (WGS) entry which is preliminary data.</text>
</comment>
<keyword evidence="2" id="KW-0808">Transferase</keyword>
<evidence type="ECO:0000256" key="4">
    <source>
        <dbReference type="ARBA" id="ARBA00047960"/>
    </source>
</evidence>
<feature type="domain" description="GST C-terminal" evidence="6">
    <location>
        <begin position="83"/>
        <end position="212"/>
    </location>
</feature>
<dbReference type="SFLD" id="SFLDG00363">
    <property type="entry name" value="AMPS_(cytGST):_Alpha-__Mu-__Pi"/>
    <property type="match status" value="1"/>
</dbReference>
<evidence type="ECO:0000313" key="7">
    <source>
        <dbReference type="EMBL" id="GAU99327.1"/>
    </source>
</evidence>
<accession>A0A1D1VHT9</accession>
<organism evidence="7 8">
    <name type="scientific">Ramazzottius varieornatus</name>
    <name type="common">Water bear</name>
    <name type="synonym">Tardigrade</name>
    <dbReference type="NCBI Taxonomy" id="947166"/>
    <lineage>
        <taxon>Eukaryota</taxon>
        <taxon>Metazoa</taxon>
        <taxon>Ecdysozoa</taxon>
        <taxon>Tardigrada</taxon>
        <taxon>Eutardigrada</taxon>
        <taxon>Parachela</taxon>
        <taxon>Hypsibioidea</taxon>
        <taxon>Ramazzottiidae</taxon>
        <taxon>Ramazzottius</taxon>
    </lineage>
</organism>
<gene>
    <name evidence="7" type="primary">RvY_10348</name>
    <name evidence="7" type="synonym">RvY_10348.1</name>
    <name evidence="7" type="ORF">RvY_10348-1</name>
</gene>
<dbReference type="SFLD" id="SFLDG01205">
    <property type="entry name" value="AMPS.1"/>
    <property type="match status" value="1"/>
</dbReference>
<dbReference type="CDD" id="cd03039">
    <property type="entry name" value="GST_N_Sigma_like"/>
    <property type="match status" value="1"/>
</dbReference>
<comment type="catalytic activity">
    <reaction evidence="4">
        <text>RX + glutathione = an S-substituted glutathione + a halide anion + H(+)</text>
        <dbReference type="Rhea" id="RHEA:16437"/>
        <dbReference type="ChEBI" id="CHEBI:15378"/>
        <dbReference type="ChEBI" id="CHEBI:16042"/>
        <dbReference type="ChEBI" id="CHEBI:17792"/>
        <dbReference type="ChEBI" id="CHEBI:57925"/>
        <dbReference type="ChEBI" id="CHEBI:90779"/>
        <dbReference type="EC" id="2.5.1.18"/>
    </reaction>
</comment>
<dbReference type="PANTHER" id="PTHR11571">
    <property type="entry name" value="GLUTATHIONE S-TRANSFERASE"/>
    <property type="match status" value="1"/>
</dbReference>
<comment type="similarity">
    <text evidence="3">Belongs to the GST superfamily. Sigma family.</text>
</comment>
<proteinExistence type="inferred from homology"/>
<evidence type="ECO:0000313" key="8">
    <source>
        <dbReference type="Proteomes" id="UP000186922"/>
    </source>
</evidence>
<dbReference type="Pfam" id="PF02798">
    <property type="entry name" value="GST_N"/>
    <property type="match status" value="1"/>
</dbReference>
<dbReference type="EMBL" id="BDGG01000005">
    <property type="protein sequence ID" value="GAU99327.1"/>
    <property type="molecule type" value="Genomic_DNA"/>
</dbReference>
<dbReference type="InterPro" id="IPR036249">
    <property type="entry name" value="Thioredoxin-like_sf"/>
</dbReference>
<dbReference type="Proteomes" id="UP000186922">
    <property type="component" value="Unassembled WGS sequence"/>
</dbReference>
<dbReference type="CDD" id="cd03192">
    <property type="entry name" value="GST_C_Sigma_like"/>
    <property type="match status" value="1"/>
</dbReference>
<dbReference type="SUPFAM" id="SSF47616">
    <property type="entry name" value="GST C-terminal domain-like"/>
    <property type="match status" value="1"/>
</dbReference>
<dbReference type="Pfam" id="PF14497">
    <property type="entry name" value="GST_C_3"/>
    <property type="match status" value="1"/>
</dbReference>
<dbReference type="InterPro" id="IPR004045">
    <property type="entry name" value="Glutathione_S-Trfase_N"/>
</dbReference>
<protein>
    <recommendedName>
        <fullName evidence="1">glutathione transferase</fullName>
        <ecNumber evidence="1">2.5.1.18</ecNumber>
    </recommendedName>
</protein>
<name>A0A1D1VHT9_RAMVA</name>
<sequence length="235" mass="26514">MAPKVTLHYFNLRGRGEPIRLLLSYTGQEWDDHRIEFSEWPAIKSTTPFGQLPYVDVEGRGQLAQTNSICRYLAKQHGLHGSNALEEAQIDALADNVADAGMGYGPYVRALLAKDEKKAKEAGDHFAGTLLKPFMDRWEKILLNNTSGQDYLVGGKPTWADFVLVQVCPVTVPPKAKDCSYHQQPSFMISEMTSSQSKASQTLKHKPIKRSFSHRLSMQFDSKCERRCRNRSELP</sequence>
<evidence type="ECO:0000256" key="2">
    <source>
        <dbReference type="ARBA" id="ARBA00022679"/>
    </source>
</evidence>
<dbReference type="SUPFAM" id="SSF52833">
    <property type="entry name" value="Thioredoxin-like"/>
    <property type="match status" value="1"/>
</dbReference>